<dbReference type="OrthoDB" id="1909293at2759"/>
<sequence>MPICFPEKNLSSSPKLLTKEEADSISFSLSQLPYILDYFSFPKNSPQAQAMEYTLAQCELEPIKGETRFCATSLGSMLDFALYVFGSNTRIKVLTTTHLKDQTALLQNYTILAKPKEIFAPRMIGCHTMPYPYAIFYCHSQSSENKVFEISLVGENGERVESAAVCHMDTSRWDRDHVSFRVLGTEPGSSPVCHFFPSDNLVWVSILNAM</sequence>
<gene>
    <name evidence="2" type="ORF">L484_026930</name>
</gene>
<feature type="domain" description="BURP" evidence="1">
    <location>
        <begin position="1"/>
        <end position="206"/>
    </location>
</feature>
<dbReference type="eggNOG" id="ENOG502QU5J">
    <property type="taxonomic scope" value="Eukaryota"/>
</dbReference>
<dbReference type="PANTHER" id="PTHR31236:SF41">
    <property type="entry name" value="BURP DOMAIN PROTEIN USPL1"/>
    <property type="match status" value="1"/>
</dbReference>
<evidence type="ECO:0000313" key="2">
    <source>
        <dbReference type="EMBL" id="EXB63591.1"/>
    </source>
</evidence>
<organism evidence="2 3">
    <name type="scientific">Morus notabilis</name>
    <dbReference type="NCBI Taxonomy" id="981085"/>
    <lineage>
        <taxon>Eukaryota</taxon>
        <taxon>Viridiplantae</taxon>
        <taxon>Streptophyta</taxon>
        <taxon>Embryophyta</taxon>
        <taxon>Tracheophyta</taxon>
        <taxon>Spermatophyta</taxon>
        <taxon>Magnoliopsida</taxon>
        <taxon>eudicotyledons</taxon>
        <taxon>Gunneridae</taxon>
        <taxon>Pentapetalae</taxon>
        <taxon>rosids</taxon>
        <taxon>fabids</taxon>
        <taxon>Rosales</taxon>
        <taxon>Moraceae</taxon>
        <taxon>Moreae</taxon>
        <taxon>Morus</taxon>
    </lineage>
</organism>
<dbReference type="InterPro" id="IPR004873">
    <property type="entry name" value="BURP_dom"/>
</dbReference>
<proteinExistence type="predicted"/>
<protein>
    <recommendedName>
        <fullName evidence="1">BURP domain-containing protein</fullName>
    </recommendedName>
</protein>
<dbReference type="PROSITE" id="PS51277">
    <property type="entry name" value="BURP"/>
    <property type="match status" value="1"/>
</dbReference>
<dbReference type="EMBL" id="KE344491">
    <property type="protein sequence ID" value="EXB63591.1"/>
    <property type="molecule type" value="Genomic_DNA"/>
</dbReference>
<dbReference type="STRING" id="981085.W9R178"/>
<reference evidence="3" key="1">
    <citation type="submission" date="2013-01" db="EMBL/GenBank/DDBJ databases">
        <title>Draft Genome Sequence of a Mulberry Tree, Morus notabilis C.K. Schneid.</title>
        <authorList>
            <person name="He N."/>
            <person name="Zhao S."/>
        </authorList>
    </citation>
    <scope>NUCLEOTIDE SEQUENCE</scope>
</reference>
<dbReference type="Pfam" id="PF03181">
    <property type="entry name" value="BURP"/>
    <property type="match status" value="1"/>
</dbReference>
<evidence type="ECO:0000313" key="3">
    <source>
        <dbReference type="Proteomes" id="UP000030645"/>
    </source>
</evidence>
<dbReference type="AlphaFoldDB" id="W9R178"/>
<keyword evidence="3" id="KW-1185">Reference proteome</keyword>
<dbReference type="SMART" id="SM01045">
    <property type="entry name" value="BURP"/>
    <property type="match status" value="1"/>
</dbReference>
<dbReference type="Proteomes" id="UP000030645">
    <property type="component" value="Unassembled WGS sequence"/>
</dbReference>
<name>W9R178_9ROSA</name>
<evidence type="ECO:0000259" key="1">
    <source>
        <dbReference type="PROSITE" id="PS51277"/>
    </source>
</evidence>
<accession>W9R178</accession>
<dbReference type="KEGG" id="mnt:21409564"/>
<dbReference type="PANTHER" id="PTHR31236">
    <property type="entry name" value="BURP DOMAIN PROTEIN USPL1-LIKE"/>
    <property type="match status" value="1"/>
</dbReference>
<dbReference type="InterPro" id="IPR044816">
    <property type="entry name" value="BURP"/>
</dbReference>